<dbReference type="InterPro" id="IPR036412">
    <property type="entry name" value="HAD-like_sf"/>
</dbReference>
<dbReference type="PANTHER" id="PTHR18901:SF38">
    <property type="entry name" value="PSEUDOURIDINE-5'-PHOSPHATASE"/>
    <property type="match status" value="1"/>
</dbReference>
<reference evidence="2" key="1">
    <citation type="submission" date="2016-06" db="EMBL/GenBank/DDBJ databases">
        <title>Identification of putative biosynthetic pathways for the production of bioactive secondary metabolites by the marine actinomycete Kocuria kristinae RUTW2-3.</title>
        <authorList>
            <person name="Waterworth S.C."/>
            <person name="Walmsley T.A."/>
            <person name="Matongo T."/>
            <person name="Davies-Coleman M.T."/>
            <person name="Dorrington R.A."/>
        </authorList>
    </citation>
    <scope>NUCLEOTIDE SEQUENCE [LARGE SCALE GENOMIC DNA]</scope>
    <source>
        <strain evidence="2">RUTW2-3</strain>
    </source>
</reference>
<gene>
    <name evidence="2" type="ORF">AN277_0207825</name>
</gene>
<dbReference type="Proteomes" id="UP000053171">
    <property type="component" value="Unassembled WGS sequence"/>
</dbReference>
<accession>A0A199NS01</accession>
<dbReference type="Gene3D" id="3.40.50.1000">
    <property type="entry name" value="HAD superfamily/HAD-like"/>
    <property type="match status" value="1"/>
</dbReference>
<feature type="compositionally biased region" description="Low complexity" evidence="1">
    <location>
        <begin position="86"/>
        <end position="102"/>
    </location>
</feature>
<dbReference type="AlphaFoldDB" id="A0A199NS01"/>
<dbReference type="SFLD" id="SFLDG01129">
    <property type="entry name" value="C1.5:_HAD__Beta-PGM__Phosphata"/>
    <property type="match status" value="1"/>
</dbReference>
<dbReference type="Pfam" id="PF00702">
    <property type="entry name" value="Hydrolase"/>
    <property type="match status" value="1"/>
</dbReference>
<evidence type="ECO:0000256" key="1">
    <source>
        <dbReference type="SAM" id="MobiDB-lite"/>
    </source>
</evidence>
<dbReference type="Gene3D" id="1.10.150.240">
    <property type="entry name" value="Putative phosphatase, domain 2"/>
    <property type="match status" value="1"/>
</dbReference>
<evidence type="ECO:0000313" key="2">
    <source>
        <dbReference type="EMBL" id="OAX51595.1"/>
    </source>
</evidence>
<dbReference type="NCBIfam" id="TIGR01509">
    <property type="entry name" value="HAD-SF-IA-v3"/>
    <property type="match status" value="1"/>
</dbReference>
<dbReference type="SFLD" id="SFLDS00003">
    <property type="entry name" value="Haloacid_Dehalogenase"/>
    <property type="match status" value="1"/>
</dbReference>
<dbReference type="InterPro" id="IPR023198">
    <property type="entry name" value="PGP-like_dom2"/>
</dbReference>
<dbReference type="SUPFAM" id="SSF56784">
    <property type="entry name" value="HAD-like"/>
    <property type="match status" value="1"/>
</dbReference>
<proteinExistence type="predicted"/>
<dbReference type="CDD" id="cd07505">
    <property type="entry name" value="HAD_BPGM-like"/>
    <property type="match status" value="1"/>
</dbReference>
<keyword evidence="3" id="KW-1185">Reference proteome</keyword>
<name>A0A199NS01_9MICC</name>
<evidence type="ECO:0008006" key="4">
    <source>
        <dbReference type="Google" id="ProtNLM"/>
    </source>
</evidence>
<dbReference type="PANTHER" id="PTHR18901">
    <property type="entry name" value="2-DEOXYGLUCOSE-6-PHOSPHATE PHOSPHATASE 2"/>
    <property type="match status" value="1"/>
</dbReference>
<dbReference type="InterPro" id="IPR006439">
    <property type="entry name" value="HAD-SF_hydro_IA"/>
</dbReference>
<evidence type="ECO:0000313" key="3">
    <source>
        <dbReference type="Proteomes" id="UP000053171"/>
    </source>
</evidence>
<dbReference type="RefSeq" id="WP_061225315.1">
    <property type="nucleotide sequence ID" value="NZ_CP113782.1"/>
</dbReference>
<protein>
    <recommendedName>
        <fullName evidence="4">Phosphorylated carbohydrates phosphatase TM_1254</fullName>
    </recommendedName>
</protein>
<feature type="region of interest" description="Disordered" evidence="1">
    <location>
        <begin position="86"/>
        <end position="110"/>
    </location>
</feature>
<comment type="caution">
    <text evidence="2">The sequence shown here is derived from an EMBL/GenBank/DDBJ whole genome shotgun (WGS) entry which is preliminary data.</text>
</comment>
<organism evidence="2 3">
    <name type="scientific">Rothia kristinae</name>
    <dbReference type="NCBI Taxonomy" id="37923"/>
    <lineage>
        <taxon>Bacteria</taxon>
        <taxon>Bacillati</taxon>
        <taxon>Actinomycetota</taxon>
        <taxon>Actinomycetes</taxon>
        <taxon>Micrococcales</taxon>
        <taxon>Micrococcaceae</taxon>
        <taxon>Rothia</taxon>
    </lineage>
</organism>
<dbReference type="EMBL" id="LJBJ02000015">
    <property type="protein sequence ID" value="OAX51595.1"/>
    <property type="molecule type" value="Genomic_DNA"/>
</dbReference>
<dbReference type="InterPro" id="IPR023214">
    <property type="entry name" value="HAD_sf"/>
</dbReference>
<sequence length="279" mass="28534">MSFLPNPAASSQPSPLDPGWVPRCAVFDCDGVLMDTERQWVDSVATVAREYGLADPQGLAEGLTGMTAEQIAHRVAEAVAAERLPGRASAPGSASAPGACAGDARDPEGTAPASLEAEILTALTDLDMERLSRGVDLLPGALELVRALAAVMPVAVASNSRRDVLDLKMRSGGYAPLLSTWVSTDDVPAGKPAPDMYAEAVRRMGCAPGQAVAFEDSAPGATAAVRAGTRVVGLVAADGSGDPVSAPGFPAAALVCSFLDPQFLGVVRGWTGARAARRD</sequence>